<dbReference type="InterPro" id="IPR000917">
    <property type="entry name" value="Sulfatase_N"/>
</dbReference>
<comment type="subcellular location">
    <subcellularLocation>
        <location evidence="1">Cell membrane</location>
        <topology evidence="1">Multi-pass membrane protein</topology>
    </subcellularLocation>
</comment>
<dbReference type="PIRSF" id="PIRSF005091">
    <property type="entry name" value="Mmb_sulf_HI1246"/>
    <property type="match status" value="1"/>
</dbReference>
<evidence type="ECO:0000256" key="1">
    <source>
        <dbReference type="ARBA" id="ARBA00004651"/>
    </source>
</evidence>
<sequence>MRARLQVFLLLTIFWLGYMIVIRALFLAYNYDISAQLTVGEMFLTMMHGFRMDASMTGYFLALLGLLITVSAIVPGRWLHTTLTYINFTLLAISSLITIVDLELYRHWGFRINNTPFFYMGSGALGSISPMVIIKGVIILAVLIAGCWWVYLRVIKPRTAALPPPQQKKSAFVLLAVSGLMFLPIRGSFSVAPMNTGFVYFHKTKAYANHAAINVIWNFIYSVRKSSRSSYPENFFDKEKTQKLFASLYPASDSTIRLWHTERPNVLFIILESFTADVVEPLGGIKDLCPNITELCKEGILFDNFYASGDRTDKGLISILSGYPAQPQTSIIKYPAKTQRLPHISQYMRAMGYKSSFLYGGDVDFANFRSYLTTGGFDHITDMDDFPSRLNTSKWGVHDHYMFAHALQELDTTHAPFFKVILTLSSHEPFDVPMEPYIKGNNEESLFLNSCHYTDKSLGDFIRACKQQPWWQNTIVVMTADHGHRHPGNKPLSVKERFKTPLLIIGGPIKKDTVIHTMAGQTDIANTLLAQLGKPSPDFIFSKNIFGNKVVPFASFFFNDGYGFVLPNKLIIYDNLGKQFLKKEGADESDLELSKAYQQALYSDYNKR</sequence>
<dbReference type="RefSeq" id="WP_377574621.1">
    <property type="nucleotide sequence ID" value="NZ_JBHTKA010000001.1"/>
</dbReference>
<feature type="transmembrane region" description="Helical" evidence="6">
    <location>
        <begin position="172"/>
        <end position="194"/>
    </location>
</feature>
<dbReference type="InterPro" id="IPR017850">
    <property type="entry name" value="Alkaline_phosphatase_core_sf"/>
</dbReference>
<gene>
    <name evidence="8" type="ORF">ACFQ21_02975</name>
</gene>
<reference evidence="9" key="1">
    <citation type="journal article" date="2019" name="Int. J. Syst. Evol. Microbiol.">
        <title>The Global Catalogue of Microorganisms (GCM) 10K type strain sequencing project: providing services to taxonomists for standard genome sequencing and annotation.</title>
        <authorList>
            <consortium name="The Broad Institute Genomics Platform"/>
            <consortium name="The Broad Institute Genome Sequencing Center for Infectious Disease"/>
            <person name="Wu L."/>
            <person name="Ma J."/>
        </authorList>
    </citation>
    <scope>NUCLEOTIDE SEQUENCE [LARGE SCALE GENOMIC DNA]</scope>
    <source>
        <strain evidence="9">CCUG 58938</strain>
    </source>
</reference>
<keyword evidence="9" id="KW-1185">Reference proteome</keyword>
<proteinExistence type="predicted"/>
<comment type="caution">
    <text evidence="8">The sequence shown here is derived from an EMBL/GenBank/DDBJ whole genome shotgun (WGS) entry which is preliminary data.</text>
</comment>
<accession>A0ABW3JZN8</accession>
<evidence type="ECO:0000256" key="5">
    <source>
        <dbReference type="ARBA" id="ARBA00023136"/>
    </source>
</evidence>
<protein>
    <submittedName>
        <fullName evidence="8">LTA synthase family protein</fullName>
        <ecNumber evidence="8">2.7.8.-</ecNumber>
    </submittedName>
</protein>
<evidence type="ECO:0000259" key="7">
    <source>
        <dbReference type="Pfam" id="PF00884"/>
    </source>
</evidence>
<feature type="transmembrane region" description="Helical" evidence="6">
    <location>
        <begin position="86"/>
        <end position="108"/>
    </location>
</feature>
<dbReference type="PANTHER" id="PTHR47371:SF3">
    <property type="entry name" value="PHOSPHOGLYCEROL TRANSFERASE I"/>
    <property type="match status" value="1"/>
</dbReference>
<evidence type="ECO:0000256" key="6">
    <source>
        <dbReference type="SAM" id="Phobius"/>
    </source>
</evidence>
<feature type="transmembrane region" description="Helical" evidence="6">
    <location>
        <begin position="56"/>
        <end position="74"/>
    </location>
</feature>
<keyword evidence="8" id="KW-0808">Transferase</keyword>
<dbReference type="EC" id="2.7.8.-" evidence="8"/>
<dbReference type="GO" id="GO:0016740">
    <property type="term" value="F:transferase activity"/>
    <property type="evidence" value="ECO:0007669"/>
    <property type="project" value="UniProtKB-KW"/>
</dbReference>
<dbReference type="InterPro" id="IPR050448">
    <property type="entry name" value="OpgB/LTA_synthase_biosynth"/>
</dbReference>
<organism evidence="8 9">
    <name type="scientific">Ohtaekwangia kribbensis</name>
    <dbReference type="NCBI Taxonomy" id="688913"/>
    <lineage>
        <taxon>Bacteria</taxon>
        <taxon>Pseudomonadati</taxon>
        <taxon>Bacteroidota</taxon>
        <taxon>Cytophagia</taxon>
        <taxon>Cytophagales</taxon>
        <taxon>Fulvivirgaceae</taxon>
        <taxon>Ohtaekwangia</taxon>
    </lineage>
</organism>
<dbReference type="InterPro" id="IPR012160">
    <property type="entry name" value="LtaS-like"/>
</dbReference>
<feature type="domain" description="Sulfatase N-terminal" evidence="7">
    <location>
        <begin position="264"/>
        <end position="533"/>
    </location>
</feature>
<keyword evidence="5 6" id="KW-0472">Membrane</keyword>
<evidence type="ECO:0000256" key="2">
    <source>
        <dbReference type="ARBA" id="ARBA00022475"/>
    </source>
</evidence>
<feature type="transmembrane region" description="Helical" evidence="6">
    <location>
        <begin position="7"/>
        <end position="29"/>
    </location>
</feature>
<keyword evidence="2" id="KW-1003">Cell membrane</keyword>
<keyword evidence="4 6" id="KW-1133">Transmembrane helix</keyword>
<dbReference type="Gene3D" id="3.40.720.10">
    <property type="entry name" value="Alkaline Phosphatase, subunit A"/>
    <property type="match status" value="1"/>
</dbReference>
<dbReference type="Gene3D" id="3.30.1120.80">
    <property type="match status" value="1"/>
</dbReference>
<evidence type="ECO:0000313" key="9">
    <source>
        <dbReference type="Proteomes" id="UP001597112"/>
    </source>
</evidence>
<dbReference type="Proteomes" id="UP001597112">
    <property type="component" value="Unassembled WGS sequence"/>
</dbReference>
<dbReference type="EMBL" id="JBHTKA010000001">
    <property type="protein sequence ID" value="MFD0998247.1"/>
    <property type="molecule type" value="Genomic_DNA"/>
</dbReference>
<evidence type="ECO:0000256" key="4">
    <source>
        <dbReference type="ARBA" id="ARBA00022989"/>
    </source>
</evidence>
<keyword evidence="3 6" id="KW-0812">Transmembrane</keyword>
<evidence type="ECO:0000313" key="8">
    <source>
        <dbReference type="EMBL" id="MFD0998247.1"/>
    </source>
</evidence>
<dbReference type="SUPFAM" id="SSF53649">
    <property type="entry name" value="Alkaline phosphatase-like"/>
    <property type="match status" value="1"/>
</dbReference>
<evidence type="ECO:0000256" key="3">
    <source>
        <dbReference type="ARBA" id="ARBA00022692"/>
    </source>
</evidence>
<dbReference type="Pfam" id="PF00884">
    <property type="entry name" value="Sulfatase"/>
    <property type="match status" value="1"/>
</dbReference>
<dbReference type="CDD" id="cd16015">
    <property type="entry name" value="LTA_synthase"/>
    <property type="match status" value="1"/>
</dbReference>
<feature type="transmembrane region" description="Helical" evidence="6">
    <location>
        <begin position="128"/>
        <end position="151"/>
    </location>
</feature>
<dbReference type="PANTHER" id="PTHR47371">
    <property type="entry name" value="LIPOTEICHOIC ACID SYNTHASE"/>
    <property type="match status" value="1"/>
</dbReference>
<name>A0ABW3JZN8_9BACT</name>